<evidence type="ECO:0000313" key="1">
    <source>
        <dbReference type="EMBL" id="MDP9850469.1"/>
    </source>
</evidence>
<accession>A0ABT9QUN8</accession>
<comment type="caution">
    <text evidence="1">The sequence shown here is derived from an EMBL/GenBank/DDBJ whole genome shotgun (WGS) entry which is preliminary data.</text>
</comment>
<dbReference type="Proteomes" id="UP001225356">
    <property type="component" value="Unassembled WGS sequence"/>
</dbReference>
<dbReference type="RefSeq" id="WP_307569523.1">
    <property type="nucleotide sequence ID" value="NZ_JAUSQU010000003.1"/>
</dbReference>
<reference evidence="1 2" key="1">
    <citation type="submission" date="2023-07" db="EMBL/GenBank/DDBJ databases">
        <title>Sequencing the genomes of 1000 actinobacteria strains.</title>
        <authorList>
            <person name="Klenk H.-P."/>
        </authorList>
    </citation>
    <scope>NUCLEOTIDE SEQUENCE [LARGE SCALE GENOMIC DNA]</scope>
    <source>
        <strain evidence="1 2">DSM 46740</strain>
    </source>
</reference>
<dbReference type="EMBL" id="JAUSQU010000003">
    <property type="protein sequence ID" value="MDP9850469.1"/>
    <property type="molecule type" value="Genomic_DNA"/>
</dbReference>
<proteinExistence type="predicted"/>
<protein>
    <submittedName>
        <fullName evidence="1">Uncharacterized protein</fullName>
    </submittedName>
</protein>
<sequence>MEFAQSVWPHSLGAEPTAISDLVDRAYLLRFVYTRYWRSVPRPELSPEVHILICCLLRATGRDPQAILHEATHDLIPDSAEVLDFVRHYYAADGSPLRDFAPCVDGAYLREHPEALAAAYQQHLDAGFGRYDRLPAHLHTRIRRFLGM</sequence>
<keyword evidence="2" id="KW-1185">Reference proteome</keyword>
<gene>
    <name evidence="1" type="ORF">J2853_009765</name>
</gene>
<name>A0ABT9QUN8_9ACTN</name>
<evidence type="ECO:0000313" key="2">
    <source>
        <dbReference type="Proteomes" id="UP001225356"/>
    </source>
</evidence>
<organism evidence="1 2">
    <name type="scientific">Streptosporangium lutulentum</name>
    <dbReference type="NCBI Taxonomy" id="1461250"/>
    <lineage>
        <taxon>Bacteria</taxon>
        <taxon>Bacillati</taxon>
        <taxon>Actinomycetota</taxon>
        <taxon>Actinomycetes</taxon>
        <taxon>Streptosporangiales</taxon>
        <taxon>Streptosporangiaceae</taxon>
        <taxon>Streptosporangium</taxon>
    </lineage>
</organism>